<accession>A0A1K1ZS89</accession>
<evidence type="ECO:0000313" key="8">
    <source>
        <dbReference type="EMBL" id="SFX77054.1"/>
    </source>
</evidence>
<organism evidence="8 9">
    <name type="scientific">Streptomyces atratus</name>
    <dbReference type="NCBI Taxonomy" id="1893"/>
    <lineage>
        <taxon>Bacteria</taxon>
        <taxon>Bacillati</taxon>
        <taxon>Actinomycetota</taxon>
        <taxon>Actinomycetes</taxon>
        <taxon>Kitasatosporales</taxon>
        <taxon>Streptomycetaceae</taxon>
        <taxon>Streptomyces</taxon>
    </lineage>
</organism>
<evidence type="ECO:0000256" key="3">
    <source>
        <dbReference type="ARBA" id="ARBA00022679"/>
    </source>
</evidence>
<dbReference type="Proteomes" id="UP000181909">
    <property type="component" value="Unassembled WGS sequence"/>
</dbReference>
<protein>
    <submittedName>
        <fullName evidence="8">Histidinol-phosphate aminotransferase</fullName>
    </submittedName>
</protein>
<dbReference type="OrthoDB" id="9809616at2"/>
<keyword evidence="4 5" id="KW-0663">Pyridoxal phosphate</keyword>
<dbReference type="Pfam" id="PF00155">
    <property type="entry name" value="Aminotran_1_2"/>
    <property type="match status" value="1"/>
</dbReference>
<dbReference type="EMBL" id="FPJO01000006">
    <property type="protein sequence ID" value="SFX77054.1"/>
    <property type="molecule type" value="Genomic_DNA"/>
</dbReference>
<dbReference type="InterPro" id="IPR015424">
    <property type="entry name" value="PyrdxlP-dep_Trfase"/>
</dbReference>
<dbReference type="RefSeq" id="WP_072485319.1">
    <property type="nucleotide sequence ID" value="NZ_CP108277.1"/>
</dbReference>
<dbReference type="Gene3D" id="3.40.640.10">
    <property type="entry name" value="Type I PLP-dependent aspartate aminotransferase-like (Major domain)"/>
    <property type="match status" value="1"/>
</dbReference>
<dbReference type="PANTHER" id="PTHR43643:SF3">
    <property type="entry name" value="HISTIDINOL-PHOSPHATE AMINOTRANSFERASE"/>
    <property type="match status" value="1"/>
</dbReference>
<name>A0A1K1ZS89_STRAR</name>
<evidence type="ECO:0000313" key="9">
    <source>
        <dbReference type="Proteomes" id="UP000181909"/>
    </source>
</evidence>
<sequence>MPPGLPPRAAATAPLPSYREDDASYAGSPGGLWDLSNNEISLPPLPRVREILRRESGQVHLYPDPRARFLVDALSTHFAVDRESILVGPGSAGVLQQLLLTLCGPGDDVLYATPGFDAYPLLIATSAARGIPVPLTAAGDHDLDRMRAGITANTRVVILCSPHNPTGKSLSPSELGEFLVGLPPGVITIIDQAYVEFDEAIDPQDLELLHRHADVVLLRTFSKAYGLAGLRVGYALAAPPVVARARKTAIPFSVTRGAEQTAIASLREGDALRHRTAHIREERERLFRLLSAAGHAPLPSRGNFLWIPLGPRSASFAEESARAGVKVRAFPGHGVRVTVGDENAHRLLLSVARGFGRADG</sequence>
<dbReference type="STRING" id="1893.SAMN02787144_100678"/>
<proteinExistence type="inferred from homology"/>
<evidence type="ECO:0000256" key="5">
    <source>
        <dbReference type="RuleBase" id="RU003693"/>
    </source>
</evidence>
<feature type="region of interest" description="Disordered" evidence="6">
    <location>
        <begin position="1"/>
        <end position="23"/>
    </location>
</feature>
<dbReference type="Gene3D" id="3.90.1150.10">
    <property type="entry name" value="Aspartate Aminotransferase, domain 1"/>
    <property type="match status" value="1"/>
</dbReference>
<dbReference type="InterPro" id="IPR050106">
    <property type="entry name" value="HistidinolP_aminotransfase"/>
</dbReference>
<keyword evidence="3 8" id="KW-0808">Transferase</keyword>
<comment type="cofactor">
    <cofactor evidence="1 5">
        <name>pyridoxal 5'-phosphate</name>
        <dbReference type="ChEBI" id="CHEBI:597326"/>
    </cofactor>
</comment>
<dbReference type="PROSITE" id="PS00599">
    <property type="entry name" value="AA_TRANSFER_CLASS_2"/>
    <property type="match status" value="1"/>
</dbReference>
<dbReference type="InterPro" id="IPR015422">
    <property type="entry name" value="PyrdxlP-dep_Trfase_small"/>
</dbReference>
<dbReference type="InterPro" id="IPR015421">
    <property type="entry name" value="PyrdxlP-dep_Trfase_major"/>
</dbReference>
<dbReference type="InterPro" id="IPR004839">
    <property type="entry name" value="Aminotransferase_I/II_large"/>
</dbReference>
<evidence type="ECO:0000256" key="1">
    <source>
        <dbReference type="ARBA" id="ARBA00001933"/>
    </source>
</evidence>
<evidence type="ECO:0000256" key="2">
    <source>
        <dbReference type="ARBA" id="ARBA00022576"/>
    </source>
</evidence>
<dbReference type="SUPFAM" id="SSF53383">
    <property type="entry name" value="PLP-dependent transferases"/>
    <property type="match status" value="1"/>
</dbReference>
<gene>
    <name evidence="8" type="ORF">SAMN02787144_100678</name>
</gene>
<comment type="similarity">
    <text evidence="5">Belongs to the class-II pyridoxal-phosphate-dependent aminotransferase family.</text>
</comment>
<dbReference type="CDD" id="cd00609">
    <property type="entry name" value="AAT_like"/>
    <property type="match status" value="1"/>
</dbReference>
<feature type="compositionally biased region" description="Low complexity" evidence="6">
    <location>
        <begin position="7"/>
        <end position="16"/>
    </location>
</feature>
<dbReference type="PANTHER" id="PTHR43643">
    <property type="entry name" value="HISTIDINOL-PHOSPHATE AMINOTRANSFERASE 2"/>
    <property type="match status" value="1"/>
</dbReference>
<evidence type="ECO:0000256" key="6">
    <source>
        <dbReference type="SAM" id="MobiDB-lite"/>
    </source>
</evidence>
<evidence type="ECO:0000259" key="7">
    <source>
        <dbReference type="Pfam" id="PF00155"/>
    </source>
</evidence>
<dbReference type="GO" id="GO:0008483">
    <property type="term" value="F:transaminase activity"/>
    <property type="evidence" value="ECO:0007669"/>
    <property type="project" value="UniProtKB-KW"/>
</dbReference>
<reference evidence="8 9" key="1">
    <citation type="submission" date="2016-11" db="EMBL/GenBank/DDBJ databases">
        <authorList>
            <person name="Jaros S."/>
            <person name="Januszkiewicz K."/>
            <person name="Wedrychowicz H."/>
        </authorList>
    </citation>
    <scope>NUCLEOTIDE SEQUENCE [LARGE SCALE GENOMIC DNA]</scope>
    <source>
        <strain evidence="8 9">OK807</strain>
    </source>
</reference>
<feature type="domain" description="Aminotransferase class I/classII large" evidence="7">
    <location>
        <begin position="34"/>
        <end position="339"/>
    </location>
</feature>
<dbReference type="AlphaFoldDB" id="A0A1K1ZS89"/>
<keyword evidence="2 8" id="KW-0032">Aminotransferase</keyword>
<dbReference type="InterPro" id="IPR001917">
    <property type="entry name" value="Aminotrans_II_pyridoxalP_BS"/>
</dbReference>
<dbReference type="GO" id="GO:0030170">
    <property type="term" value="F:pyridoxal phosphate binding"/>
    <property type="evidence" value="ECO:0007669"/>
    <property type="project" value="InterPro"/>
</dbReference>
<evidence type="ECO:0000256" key="4">
    <source>
        <dbReference type="ARBA" id="ARBA00022898"/>
    </source>
</evidence>